<comment type="caution">
    <text evidence="1">The sequence shown here is derived from an EMBL/GenBank/DDBJ whole genome shotgun (WGS) entry which is preliminary data.</text>
</comment>
<evidence type="ECO:0000313" key="2">
    <source>
        <dbReference type="Proteomes" id="UP001359559"/>
    </source>
</evidence>
<dbReference type="Proteomes" id="UP001359559">
    <property type="component" value="Unassembled WGS sequence"/>
</dbReference>
<dbReference type="EMBL" id="JAYKXN010000008">
    <property type="protein sequence ID" value="KAK7262282.1"/>
    <property type="molecule type" value="Genomic_DNA"/>
</dbReference>
<organism evidence="1 2">
    <name type="scientific">Clitoria ternatea</name>
    <name type="common">Butterfly pea</name>
    <dbReference type="NCBI Taxonomy" id="43366"/>
    <lineage>
        <taxon>Eukaryota</taxon>
        <taxon>Viridiplantae</taxon>
        <taxon>Streptophyta</taxon>
        <taxon>Embryophyta</taxon>
        <taxon>Tracheophyta</taxon>
        <taxon>Spermatophyta</taxon>
        <taxon>Magnoliopsida</taxon>
        <taxon>eudicotyledons</taxon>
        <taxon>Gunneridae</taxon>
        <taxon>Pentapetalae</taxon>
        <taxon>rosids</taxon>
        <taxon>fabids</taxon>
        <taxon>Fabales</taxon>
        <taxon>Fabaceae</taxon>
        <taxon>Papilionoideae</taxon>
        <taxon>50 kb inversion clade</taxon>
        <taxon>NPAAA clade</taxon>
        <taxon>indigoferoid/millettioid clade</taxon>
        <taxon>Phaseoleae</taxon>
        <taxon>Clitoria</taxon>
    </lineage>
</organism>
<evidence type="ECO:0000313" key="1">
    <source>
        <dbReference type="EMBL" id="KAK7262282.1"/>
    </source>
</evidence>
<gene>
    <name evidence="1" type="ORF">RJT34_29848</name>
</gene>
<name>A0AAN9I1H3_CLITE</name>
<accession>A0AAN9I1H3</accession>
<protein>
    <submittedName>
        <fullName evidence="1">Uncharacterized protein</fullName>
    </submittedName>
</protein>
<sequence length="71" mass="8211">MWQKRVMFALANDLFEKEKEGRANLPTLADNKQWPMCLRLTCKDGVEGRGKVIAYVSLYPLFCNTYCEFGT</sequence>
<keyword evidence="2" id="KW-1185">Reference proteome</keyword>
<reference evidence="1 2" key="1">
    <citation type="submission" date="2024-01" db="EMBL/GenBank/DDBJ databases">
        <title>The genomes of 5 underutilized Papilionoideae crops provide insights into root nodulation and disease resistance.</title>
        <authorList>
            <person name="Yuan L."/>
        </authorList>
    </citation>
    <scope>NUCLEOTIDE SEQUENCE [LARGE SCALE GENOMIC DNA]</scope>
    <source>
        <strain evidence="1">LY-2023</strain>
        <tissue evidence="1">Leaf</tissue>
    </source>
</reference>
<proteinExistence type="predicted"/>
<dbReference type="AlphaFoldDB" id="A0AAN9I1H3"/>